<dbReference type="OMA" id="ITRDWVK"/>
<dbReference type="PANTHER" id="PTHR47708:SF2">
    <property type="entry name" value="SI:CH73-132F6.5"/>
    <property type="match status" value="1"/>
</dbReference>
<comment type="caution">
    <text evidence="2">The sequence shown here is derived from an EMBL/GenBank/DDBJ whole genome shotgun (WGS) entry which is preliminary data.</text>
</comment>
<dbReference type="Pfam" id="PF07287">
    <property type="entry name" value="AtuA"/>
    <property type="match status" value="1"/>
</dbReference>
<protein>
    <submittedName>
        <fullName evidence="2">DUF1446 domain-containing protein</fullName>
    </submittedName>
</protein>
<name>A0A953I3Q3_SYMTR</name>
<accession>A0A953I3Q3</accession>
<evidence type="ECO:0000313" key="3">
    <source>
        <dbReference type="Proteomes" id="UP000732377"/>
    </source>
</evidence>
<dbReference type="RefSeq" id="WP_011195703.1">
    <property type="nucleotide sequence ID" value="NZ_PIUK01000124.1"/>
</dbReference>
<sequence>MRTVRIGAGQGFYGDSLLPVLDVARYGDVKYISFDTLAELTLAILEKGRRKDPTGGYTRDVVPMMRNLLPIAKEKGIRLITNAGGINPRGAARAVAEVARELGLSVRIACVTGDDIYDRLDELEARGVTFADKETGQALGDVRDRVLFASVYLGARVVADALATGADVVITGRTTDTAQFLGPLIHEFGWAPDDWDRLAQGIVLGHLMECSGQVTGGNYQVGWEDIPDLHRIGFPIAEVSEDGTFILTKAPGTGGRVDLKSVKEQFLYEIHDPTSYVTPDVVCDLTTTRLEQVGENRVRVSGTKGRPAPPTLKALLGYADGWMGEGYISFSWPKAYSKAKRAAQIIRARLEMQGVKPEEIHEEYIGINSLWGALAPEPVDEDQINEVRLRIAIRTRNKKDCEILAREFPPLLLSGPPTASAVAGTPQPRELMGLWSTLIPRELIEPYVKIEVEEV</sequence>
<dbReference type="PANTHER" id="PTHR47708">
    <property type="match status" value="1"/>
</dbReference>
<dbReference type="Proteomes" id="UP000732377">
    <property type="component" value="Unassembled WGS sequence"/>
</dbReference>
<dbReference type="InterPro" id="IPR010839">
    <property type="entry name" value="AtuA_N"/>
</dbReference>
<organism evidence="2 3">
    <name type="scientific">Symbiobacterium thermophilum</name>
    <dbReference type="NCBI Taxonomy" id="2734"/>
    <lineage>
        <taxon>Bacteria</taxon>
        <taxon>Bacillati</taxon>
        <taxon>Bacillota</taxon>
        <taxon>Clostridia</taxon>
        <taxon>Eubacteriales</taxon>
        <taxon>Symbiobacteriaceae</taxon>
        <taxon>Symbiobacterium</taxon>
    </lineage>
</organism>
<reference evidence="2" key="1">
    <citation type="submission" date="2017-11" db="EMBL/GenBank/DDBJ databases">
        <title>Three new genomes from thermophilic consortium.</title>
        <authorList>
            <person name="Quaggio R."/>
            <person name="Amgarten D."/>
            <person name="Setubal J.C."/>
        </authorList>
    </citation>
    <scope>NUCLEOTIDE SEQUENCE</scope>
    <source>
        <strain evidence="2">ZCTH01-B2</strain>
    </source>
</reference>
<proteinExistence type="predicted"/>
<evidence type="ECO:0000313" key="2">
    <source>
        <dbReference type="EMBL" id="MBY6276960.1"/>
    </source>
</evidence>
<feature type="domain" description="Acyclic terpene utilisation N-terminal" evidence="1">
    <location>
        <begin position="4"/>
        <end position="449"/>
    </location>
</feature>
<dbReference type="EMBL" id="PIUK01000124">
    <property type="protein sequence ID" value="MBY6276960.1"/>
    <property type="molecule type" value="Genomic_DNA"/>
</dbReference>
<dbReference type="AlphaFoldDB" id="A0A953I3Q3"/>
<evidence type="ECO:0000259" key="1">
    <source>
        <dbReference type="Pfam" id="PF07287"/>
    </source>
</evidence>
<gene>
    <name evidence="2" type="ORF">CWE10_12245</name>
</gene>